<accession>A0A397BLH0</accession>
<keyword evidence="5" id="KW-0325">Glycoprotein</keyword>
<dbReference type="PANTHER" id="PTHR36575:SF2">
    <property type="entry name" value="CHITIN-BINDING TYPE-4 DOMAIN-CONTAINING PROTEIN-RELATED"/>
    <property type="match status" value="1"/>
</dbReference>
<sequence>MKFASAVATLSSLALWSHSVEGHGRLVSPPHRGYIGKLPAFQGLVPVNYDDDGLSAGGIGGTQGGKHGVCGDPYTGVREHETGGKYGLFPVHGNRVIGKCYAPGAAIDLTVEITANHWGHFEFQLCKLGTKDAKETEECFQNLVQANGQKDWEVPRVGKATFNMQYKLPAAVTCEGDAHCVLRWWYISGNNPGGLNAQEQFWNCADIYISNTCGAPAPPTALPITSTAAPVTTAKPTITSTTAPQPTTAAPKPPTAAPATTPAAPVTTPTGPITAGPTPAPPVGACGSCTNCYYAPTNACFSGWTKEVCASVSSFQWCGP</sequence>
<evidence type="ECO:0000313" key="11">
    <source>
        <dbReference type="Proteomes" id="UP000266239"/>
    </source>
</evidence>
<feature type="region of interest" description="Disordered" evidence="7">
    <location>
        <begin position="235"/>
        <end position="276"/>
    </location>
</feature>
<reference evidence="10 11" key="1">
    <citation type="submission" date="2018-08" db="EMBL/GenBank/DDBJ databases">
        <title>Aphanomyces genome sequencing and annotation.</title>
        <authorList>
            <person name="Minardi D."/>
            <person name="Oidtmann B."/>
            <person name="Van Der Giezen M."/>
            <person name="Studholme D.J."/>
        </authorList>
    </citation>
    <scope>NUCLEOTIDE SEQUENCE [LARGE SCALE GENOMIC DNA]</scope>
    <source>
        <strain evidence="10 11">Yx</strain>
    </source>
</reference>
<protein>
    <recommendedName>
        <fullName evidence="9">Chitin-binding type-4 domain-containing protein</fullName>
    </recommendedName>
</protein>
<feature type="compositionally biased region" description="Low complexity" evidence="7">
    <location>
        <begin position="257"/>
        <end position="276"/>
    </location>
</feature>
<evidence type="ECO:0000256" key="2">
    <source>
        <dbReference type="ARBA" id="ARBA00022723"/>
    </source>
</evidence>
<comment type="similarity">
    <text evidence="6">Belongs to the polysaccharide monooxygenase AA13 family.</text>
</comment>
<feature type="domain" description="Chitin-binding type-4" evidence="9">
    <location>
        <begin position="96"/>
        <end position="207"/>
    </location>
</feature>
<feature type="compositionally biased region" description="Low complexity" evidence="7">
    <location>
        <begin position="235"/>
        <end position="250"/>
    </location>
</feature>
<feature type="chain" id="PRO_5017273130" description="Chitin-binding type-4 domain-containing protein" evidence="8">
    <location>
        <begin position="23"/>
        <end position="320"/>
    </location>
</feature>
<evidence type="ECO:0000256" key="1">
    <source>
        <dbReference type="ARBA" id="ARBA00001973"/>
    </source>
</evidence>
<proteinExistence type="inferred from homology"/>
<organism evidence="10 11">
    <name type="scientific">Aphanomyces astaci</name>
    <name type="common">Crayfish plague agent</name>
    <dbReference type="NCBI Taxonomy" id="112090"/>
    <lineage>
        <taxon>Eukaryota</taxon>
        <taxon>Sar</taxon>
        <taxon>Stramenopiles</taxon>
        <taxon>Oomycota</taxon>
        <taxon>Saprolegniomycetes</taxon>
        <taxon>Saprolegniales</taxon>
        <taxon>Verrucalvaceae</taxon>
        <taxon>Aphanomyces</taxon>
    </lineage>
</organism>
<evidence type="ECO:0000259" key="9">
    <source>
        <dbReference type="Pfam" id="PF03067"/>
    </source>
</evidence>
<keyword evidence="3" id="KW-0186">Copper</keyword>
<dbReference type="EMBL" id="QUTA01004328">
    <property type="protein sequence ID" value="RHY20187.1"/>
    <property type="molecule type" value="Genomic_DNA"/>
</dbReference>
<keyword evidence="2" id="KW-0479">Metal-binding</keyword>
<comment type="cofactor">
    <cofactor evidence="1">
        <name>Cu(2+)</name>
        <dbReference type="ChEBI" id="CHEBI:29036"/>
    </cofactor>
</comment>
<dbReference type="AlphaFoldDB" id="A0A397BLH0"/>
<dbReference type="GO" id="GO:0046872">
    <property type="term" value="F:metal ion binding"/>
    <property type="evidence" value="ECO:0007669"/>
    <property type="project" value="UniProtKB-KW"/>
</dbReference>
<comment type="caution">
    <text evidence="10">The sequence shown here is derived from an EMBL/GenBank/DDBJ whole genome shotgun (WGS) entry which is preliminary data.</text>
</comment>
<evidence type="ECO:0000256" key="4">
    <source>
        <dbReference type="ARBA" id="ARBA00023157"/>
    </source>
</evidence>
<gene>
    <name evidence="10" type="ORF">DYB25_001100</name>
</gene>
<feature type="signal peptide" evidence="8">
    <location>
        <begin position="1"/>
        <end position="22"/>
    </location>
</feature>
<evidence type="ECO:0000313" key="10">
    <source>
        <dbReference type="EMBL" id="RHY20187.1"/>
    </source>
</evidence>
<keyword evidence="4" id="KW-1015">Disulfide bond</keyword>
<dbReference type="VEuPathDB" id="FungiDB:H257_11800"/>
<evidence type="ECO:0000256" key="3">
    <source>
        <dbReference type="ARBA" id="ARBA00023008"/>
    </source>
</evidence>
<evidence type="ECO:0000256" key="7">
    <source>
        <dbReference type="SAM" id="MobiDB-lite"/>
    </source>
</evidence>
<dbReference type="Proteomes" id="UP000266239">
    <property type="component" value="Unassembled WGS sequence"/>
</dbReference>
<dbReference type="PANTHER" id="PTHR36575">
    <property type="entry name" value="BINDING PROTEIN, PUTATIVE (AFU_ORTHOLOGUE AFUA_1G14430)-RELATED"/>
    <property type="match status" value="1"/>
</dbReference>
<name>A0A397BLH0_APHAT</name>
<evidence type="ECO:0000256" key="6">
    <source>
        <dbReference type="ARBA" id="ARBA00034311"/>
    </source>
</evidence>
<dbReference type="InterPro" id="IPR052282">
    <property type="entry name" value="Starch-active_LPMO"/>
</dbReference>
<evidence type="ECO:0000256" key="8">
    <source>
        <dbReference type="SAM" id="SignalP"/>
    </source>
</evidence>
<keyword evidence="8" id="KW-0732">Signal</keyword>
<dbReference type="InterPro" id="IPR004302">
    <property type="entry name" value="Cellulose/chitin-bd_N"/>
</dbReference>
<dbReference type="Pfam" id="PF03067">
    <property type="entry name" value="LPMO_10"/>
    <property type="match status" value="1"/>
</dbReference>
<evidence type="ECO:0000256" key="5">
    <source>
        <dbReference type="ARBA" id="ARBA00023180"/>
    </source>
</evidence>